<evidence type="ECO:0000313" key="15">
    <source>
        <dbReference type="Proteomes" id="UP000410492"/>
    </source>
</evidence>
<feature type="binding site" evidence="11">
    <location>
        <position position="19"/>
    </location>
    <ligand>
        <name>alpha-D-mannose 1-phosphate</name>
        <dbReference type="ChEBI" id="CHEBI:58409"/>
    </ligand>
</feature>
<feature type="binding site" evidence="12">
    <location>
        <position position="10"/>
    </location>
    <ligand>
        <name>Mg(2+)</name>
        <dbReference type="ChEBI" id="CHEBI:18420"/>
        <label>1</label>
    </ligand>
</feature>
<evidence type="ECO:0000256" key="11">
    <source>
        <dbReference type="PIRSR" id="PIRSR605002-2"/>
    </source>
</evidence>
<dbReference type="GO" id="GO:0004615">
    <property type="term" value="F:phosphomannomutase activity"/>
    <property type="evidence" value="ECO:0007669"/>
    <property type="project" value="UniProtKB-EC"/>
</dbReference>
<dbReference type="CDD" id="cd02585">
    <property type="entry name" value="HAD_PMM"/>
    <property type="match status" value="1"/>
</dbReference>
<evidence type="ECO:0000256" key="1">
    <source>
        <dbReference type="ARBA" id="ARBA00004496"/>
    </source>
</evidence>
<dbReference type="Gene3D" id="3.40.50.1000">
    <property type="entry name" value="HAD superfamily/HAD-like"/>
    <property type="match status" value="1"/>
</dbReference>
<feature type="binding site" evidence="12">
    <location>
        <position position="220"/>
    </location>
    <ligand>
        <name>Mg(2+)</name>
        <dbReference type="ChEBI" id="CHEBI:18420"/>
        <label>1</label>
    </ligand>
</feature>
<evidence type="ECO:0000256" key="4">
    <source>
        <dbReference type="ARBA" id="ARBA00011738"/>
    </source>
</evidence>
<evidence type="ECO:0000256" key="8">
    <source>
        <dbReference type="ARBA" id="ARBA00022842"/>
    </source>
</evidence>
<dbReference type="AlphaFoldDB" id="A0A653CJE0"/>
<evidence type="ECO:0000256" key="7">
    <source>
        <dbReference type="ARBA" id="ARBA00022723"/>
    </source>
</evidence>
<dbReference type="Pfam" id="PF07093">
    <property type="entry name" value="SGT1"/>
    <property type="match status" value="1"/>
</dbReference>
<comment type="subcellular location">
    <subcellularLocation>
        <location evidence="1">Cytoplasm</location>
    </subcellularLocation>
</comment>
<dbReference type="PANTHER" id="PTHR13060:SF0">
    <property type="entry name" value="PROTEIN ECDYSONELESS HOMOLOG"/>
    <property type="match status" value="1"/>
</dbReference>
<feature type="binding site" evidence="11">
    <location>
        <position position="133"/>
    </location>
    <ligand>
        <name>alpha-D-mannose 1-phosphate</name>
        <dbReference type="ChEBI" id="CHEBI:58409"/>
    </ligand>
</feature>
<feature type="binding site" evidence="11">
    <location>
        <position position="140"/>
    </location>
    <ligand>
        <name>alpha-D-mannose 1-phosphate</name>
        <dbReference type="ChEBI" id="CHEBI:58409"/>
    </ligand>
</feature>
<feature type="active site" description="Proton donor/acceptor" evidence="10">
    <location>
        <position position="12"/>
    </location>
</feature>
<organism evidence="14 15">
    <name type="scientific">Callosobruchus maculatus</name>
    <name type="common">Southern cowpea weevil</name>
    <name type="synonym">Pulse bruchid</name>
    <dbReference type="NCBI Taxonomy" id="64391"/>
    <lineage>
        <taxon>Eukaryota</taxon>
        <taxon>Metazoa</taxon>
        <taxon>Ecdysozoa</taxon>
        <taxon>Arthropoda</taxon>
        <taxon>Hexapoda</taxon>
        <taxon>Insecta</taxon>
        <taxon>Pterygota</taxon>
        <taxon>Neoptera</taxon>
        <taxon>Endopterygota</taxon>
        <taxon>Coleoptera</taxon>
        <taxon>Polyphaga</taxon>
        <taxon>Cucujiformia</taxon>
        <taxon>Chrysomeloidea</taxon>
        <taxon>Chrysomelidae</taxon>
        <taxon>Bruchinae</taxon>
        <taxon>Bruchini</taxon>
        <taxon>Callosobruchus</taxon>
    </lineage>
</organism>
<evidence type="ECO:0000256" key="13">
    <source>
        <dbReference type="SAM" id="MobiDB-lite"/>
    </source>
</evidence>
<evidence type="ECO:0000256" key="6">
    <source>
        <dbReference type="ARBA" id="ARBA00022490"/>
    </source>
</evidence>
<dbReference type="InterPro" id="IPR005002">
    <property type="entry name" value="PMM"/>
</dbReference>
<evidence type="ECO:0000256" key="9">
    <source>
        <dbReference type="ARBA" id="ARBA00023235"/>
    </source>
</evidence>
<comment type="subunit">
    <text evidence="4">Homodimer.</text>
</comment>
<evidence type="ECO:0000256" key="5">
    <source>
        <dbReference type="ARBA" id="ARBA00012730"/>
    </source>
</evidence>
<evidence type="ECO:0000256" key="3">
    <source>
        <dbReference type="ARBA" id="ARBA00009736"/>
    </source>
</evidence>
<dbReference type="UniPathway" id="UPA00126">
    <property type="reaction ID" value="UER00424"/>
</dbReference>
<dbReference type="FunFam" id="3.30.1240.20:FF:000001">
    <property type="entry name" value="Phosphomannomutase"/>
    <property type="match status" value="1"/>
</dbReference>
<keyword evidence="7 12" id="KW-0479">Metal-binding</keyword>
<feature type="binding site" evidence="12">
    <location>
        <position position="12"/>
    </location>
    <ligand>
        <name>Mg(2+)</name>
        <dbReference type="ChEBI" id="CHEBI:18420"/>
        <label>1</label>
    </ligand>
</feature>
<dbReference type="Proteomes" id="UP000410492">
    <property type="component" value="Unassembled WGS sequence"/>
</dbReference>
<keyword evidence="9" id="KW-0413">Isomerase</keyword>
<feature type="compositionally biased region" description="Basic and acidic residues" evidence="13">
    <location>
        <begin position="774"/>
        <end position="783"/>
    </location>
</feature>
<dbReference type="NCBIfam" id="TIGR01484">
    <property type="entry name" value="HAD-SF-IIB"/>
    <property type="match status" value="1"/>
</dbReference>
<evidence type="ECO:0000313" key="14">
    <source>
        <dbReference type="EMBL" id="VEN47967.1"/>
    </source>
</evidence>
<dbReference type="InterPro" id="IPR010770">
    <property type="entry name" value="Ecd"/>
</dbReference>
<comment type="pathway">
    <text evidence="2">Nucleotide-sugar biosynthesis; GDP-alpha-D-mannose biosynthesis; alpha-D-mannose 1-phosphate from D-fructose 6-phosphate: step 2/2.</text>
</comment>
<evidence type="ECO:0000256" key="2">
    <source>
        <dbReference type="ARBA" id="ARBA00004699"/>
    </source>
</evidence>
<keyword evidence="6" id="KW-0963">Cytoplasm</keyword>
<dbReference type="Gene3D" id="3.30.1240.20">
    <property type="match status" value="1"/>
</dbReference>
<dbReference type="SFLD" id="SFLDF00445">
    <property type="entry name" value="alpha-phosphomannomutase"/>
    <property type="match status" value="1"/>
</dbReference>
<dbReference type="SFLD" id="SFLDS00003">
    <property type="entry name" value="Haloacid_Dehalogenase"/>
    <property type="match status" value="1"/>
</dbReference>
<dbReference type="SFLD" id="SFLDG01140">
    <property type="entry name" value="C2.B:_Phosphomannomutase_and_P"/>
    <property type="match status" value="1"/>
</dbReference>
<evidence type="ECO:0000256" key="12">
    <source>
        <dbReference type="PIRSR" id="PIRSR605002-3"/>
    </source>
</evidence>
<keyword evidence="15" id="KW-1185">Reference proteome</keyword>
<dbReference type="InterPro" id="IPR023214">
    <property type="entry name" value="HAD_sf"/>
</dbReference>
<feature type="binding site" evidence="11">
    <location>
        <position position="180"/>
    </location>
    <ligand>
        <name>alpha-D-mannose 1-phosphate</name>
        <dbReference type="ChEBI" id="CHEBI:58409"/>
    </ligand>
</feature>
<feature type="binding site" evidence="11">
    <location>
        <position position="122"/>
    </location>
    <ligand>
        <name>alpha-D-mannose 1-phosphate</name>
        <dbReference type="ChEBI" id="CHEBI:58409"/>
    </ligand>
</feature>
<gene>
    <name evidence="14" type="ORF">CALMAC_LOCUS9590</name>
</gene>
<dbReference type="PANTHER" id="PTHR13060">
    <property type="entry name" value="SGT1 PROTEIN HSGT1 SUPPRESSOR OF GCR2"/>
    <property type="match status" value="1"/>
</dbReference>
<comment type="cofactor">
    <cofactor evidence="12">
        <name>Mg(2+)</name>
        <dbReference type="ChEBI" id="CHEBI:18420"/>
    </cofactor>
</comment>
<reference evidence="14 15" key="1">
    <citation type="submission" date="2019-01" db="EMBL/GenBank/DDBJ databases">
        <authorList>
            <person name="Sayadi A."/>
        </authorList>
    </citation>
    <scope>NUCLEOTIDE SEQUENCE [LARGE SCALE GENOMIC DNA]</scope>
</reference>
<dbReference type="GO" id="GO:0046872">
    <property type="term" value="F:metal ion binding"/>
    <property type="evidence" value="ECO:0007669"/>
    <property type="project" value="UniProtKB-KW"/>
</dbReference>
<dbReference type="InterPro" id="IPR006379">
    <property type="entry name" value="HAD-SF_hydro_IIB"/>
</dbReference>
<dbReference type="SUPFAM" id="SSF56784">
    <property type="entry name" value="HAD-like"/>
    <property type="match status" value="1"/>
</dbReference>
<dbReference type="GO" id="GO:0009298">
    <property type="term" value="P:GDP-mannose biosynthetic process"/>
    <property type="evidence" value="ECO:0007669"/>
    <property type="project" value="UniProtKB-UniPathway"/>
</dbReference>
<dbReference type="InterPro" id="IPR043169">
    <property type="entry name" value="PMM_cap"/>
</dbReference>
<dbReference type="SFLD" id="SFLDG01143">
    <property type="entry name" value="C2.B.3:_Phosphomannomutase_Lik"/>
    <property type="match status" value="1"/>
</dbReference>
<proteinExistence type="inferred from homology"/>
<protein>
    <recommendedName>
        <fullName evidence="5">phosphomannomutase</fullName>
        <ecNumber evidence="5">5.4.2.8</ecNumber>
    </recommendedName>
</protein>
<accession>A0A653CJE0</accession>
<dbReference type="InterPro" id="IPR036412">
    <property type="entry name" value="HAD-like_sf"/>
</dbReference>
<dbReference type="GO" id="GO:0005634">
    <property type="term" value="C:nucleus"/>
    <property type="evidence" value="ECO:0007669"/>
    <property type="project" value="TreeGrafter"/>
</dbReference>
<dbReference type="OrthoDB" id="27237at2759"/>
<feature type="binding site" evidence="11">
    <location>
        <position position="178"/>
    </location>
    <ligand>
        <name>alpha-D-mannose 1-phosphate</name>
        <dbReference type="ChEBI" id="CHEBI:58409"/>
    </ligand>
</feature>
<keyword evidence="8 12" id="KW-0460">Magnesium</keyword>
<comment type="similarity">
    <text evidence="3">Belongs to the eukaryotic PMM family.</text>
</comment>
<dbReference type="EC" id="5.4.2.8" evidence="5"/>
<feature type="binding site" evidence="12">
    <location>
        <position position="222"/>
    </location>
    <ligand>
        <name>Mg(2+)</name>
        <dbReference type="ChEBI" id="CHEBI:18420"/>
        <label>1</label>
    </ligand>
</feature>
<sequence length="783" mass="89767">MGKKILCLFDVDGTLTKARQSIDKEIYVFLQENLKPVSTLGLVSGSDLKKVIEQMGEDVIYNFDYVFPENGLVYIKHGKEICRQNIQKHVGEEKLQQFINYVLSYLSTVTLPVKRGTFVEFRAGMLNISPIGRSCSQEERDAFEMYDKEHGIRKTMIENLRKQFPDIGFTYSIGGQISFDVFPNGWDKSYCLQHLENEGFDEIYFFGDKTDKGGNDHEIYIDKRVIGCKVTDPYDTKKQLEKLFNIKHLPPHLYGVSHYGDNIEDEWFMVFILQQLTKEIKGLIARVYDADGEFILIEAANVLPSWASPETSENRVYIYDGCIHLVRPSSDEDPTISVMEALSEIRSHPEETVASNEIQIAIQEKLQGYPEKTKDNLHRAKAFLPISIAAILKKKPNLIAPAVQAFCNRDTVDLKACRAMKYFPPEDRVMTRVTFTKCLYAMLTHSKYMPDKRTGWNLPSRSAQEYKAHLLGVKIACGFEILVSQAKPSSDIESDKGWHAYLNSLKDKEYFRNLLEHSTEYNNLLNKAKEYYVNHRDTMQYSPAIGQDVLELLRNRDFNLEELRNEENCLVDDDDESWLDISPEELDKMLQERYGQKKTFNLNNNADASTFTEKVSNAETSPVPPPRTKNKVSFTEAAKTNIKQSNKINFDANNFSCTVQNILNFVIPEDDSWDLDSDDDMSDYENDDYVKDQSYENEKSKMEAYMAQMDRELASTTIGQSFEKKQEESFDDIESFTPVDIDVNALKNILQSYKSQLGEAGPSSTMLGPMGVHLDPKEQVDIE</sequence>
<feature type="binding site" evidence="12">
    <location>
        <position position="208"/>
    </location>
    <ligand>
        <name>Mg(2+)</name>
        <dbReference type="ChEBI" id="CHEBI:18420"/>
        <label>1</label>
    </ligand>
</feature>
<dbReference type="Pfam" id="PF08282">
    <property type="entry name" value="Hydrolase_3"/>
    <property type="match status" value="1"/>
</dbReference>
<feature type="region of interest" description="Disordered" evidence="13">
    <location>
        <begin position="758"/>
        <end position="783"/>
    </location>
</feature>
<feature type="active site" description="Nucleophile" evidence="10">
    <location>
        <position position="10"/>
    </location>
</feature>
<evidence type="ECO:0000256" key="10">
    <source>
        <dbReference type="PIRSR" id="PIRSR605002-1"/>
    </source>
</evidence>
<dbReference type="GO" id="GO:0005737">
    <property type="term" value="C:cytoplasm"/>
    <property type="evidence" value="ECO:0007669"/>
    <property type="project" value="UniProtKB-SubCell"/>
</dbReference>
<dbReference type="EMBL" id="CAACVG010007996">
    <property type="protein sequence ID" value="VEN47967.1"/>
    <property type="molecule type" value="Genomic_DNA"/>
</dbReference>
<name>A0A653CJE0_CALMS</name>